<feature type="compositionally biased region" description="Polar residues" evidence="5">
    <location>
        <begin position="419"/>
        <end position="440"/>
    </location>
</feature>
<evidence type="ECO:0000256" key="4">
    <source>
        <dbReference type="ARBA" id="ARBA00023136"/>
    </source>
</evidence>
<evidence type="ECO:0000313" key="9">
    <source>
        <dbReference type="Proteomes" id="UP000799779"/>
    </source>
</evidence>
<dbReference type="PANTHER" id="PTHR23112">
    <property type="entry name" value="G PROTEIN-COUPLED RECEPTOR 157-RELATED"/>
    <property type="match status" value="1"/>
</dbReference>
<keyword evidence="4 6" id="KW-0472">Membrane</keyword>
<dbReference type="GO" id="GO:0007189">
    <property type="term" value="P:adenylate cyclase-activating G protein-coupled receptor signaling pathway"/>
    <property type="evidence" value="ECO:0007669"/>
    <property type="project" value="TreeGrafter"/>
</dbReference>
<organism evidence="8 9">
    <name type="scientific">Amniculicola lignicola CBS 123094</name>
    <dbReference type="NCBI Taxonomy" id="1392246"/>
    <lineage>
        <taxon>Eukaryota</taxon>
        <taxon>Fungi</taxon>
        <taxon>Dikarya</taxon>
        <taxon>Ascomycota</taxon>
        <taxon>Pezizomycotina</taxon>
        <taxon>Dothideomycetes</taxon>
        <taxon>Pleosporomycetidae</taxon>
        <taxon>Pleosporales</taxon>
        <taxon>Amniculicolaceae</taxon>
        <taxon>Amniculicola</taxon>
    </lineage>
</organism>
<dbReference type="EMBL" id="ML977590">
    <property type="protein sequence ID" value="KAF2000263.1"/>
    <property type="molecule type" value="Genomic_DNA"/>
</dbReference>
<gene>
    <name evidence="8" type="ORF">P154DRAFT_466397</name>
</gene>
<feature type="transmembrane region" description="Helical" evidence="6">
    <location>
        <begin position="115"/>
        <end position="140"/>
    </location>
</feature>
<evidence type="ECO:0000256" key="6">
    <source>
        <dbReference type="SAM" id="Phobius"/>
    </source>
</evidence>
<feature type="domain" description="G-protein coupled receptors family 1 profile" evidence="7">
    <location>
        <begin position="44"/>
        <end position="292"/>
    </location>
</feature>
<evidence type="ECO:0000259" key="7">
    <source>
        <dbReference type="PROSITE" id="PS50262"/>
    </source>
</evidence>
<evidence type="ECO:0000256" key="2">
    <source>
        <dbReference type="ARBA" id="ARBA00022692"/>
    </source>
</evidence>
<dbReference type="Proteomes" id="UP000799779">
    <property type="component" value="Unassembled WGS sequence"/>
</dbReference>
<feature type="region of interest" description="Disordered" evidence="5">
    <location>
        <begin position="362"/>
        <end position="393"/>
    </location>
</feature>
<evidence type="ECO:0000313" key="8">
    <source>
        <dbReference type="EMBL" id="KAF2000263.1"/>
    </source>
</evidence>
<feature type="region of interest" description="Disordered" evidence="5">
    <location>
        <begin position="406"/>
        <end position="440"/>
    </location>
</feature>
<dbReference type="PROSITE" id="PS50262">
    <property type="entry name" value="G_PROTEIN_RECEP_F1_2"/>
    <property type="match status" value="1"/>
</dbReference>
<evidence type="ECO:0000256" key="3">
    <source>
        <dbReference type="ARBA" id="ARBA00022989"/>
    </source>
</evidence>
<reference evidence="8" key="1">
    <citation type="journal article" date="2020" name="Stud. Mycol.">
        <title>101 Dothideomycetes genomes: a test case for predicting lifestyles and emergence of pathogens.</title>
        <authorList>
            <person name="Haridas S."/>
            <person name="Albert R."/>
            <person name="Binder M."/>
            <person name="Bloem J."/>
            <person name="Labutti K."/>
            <person name="Salamov A."/>
            <person name="Andreopoulos B."/>
            <person name="Baker S."/>
            <person name="Barry K."/>
            <person name="Bills G."/>
            <person name="Bluhm B."/>
            <person name="Cannon C."/>
            <person name="Castanera R."/>
            <person name="Culley D."/>
            <person name="Daum C."/>
            <person name="Ezra D."/>
            <person name="Gonzalez J."/>
            <person name="Henrissat B."/>
            <person name="Kuo A."/>
            <person name="Liang C."/>
            <person name="Lipzen A."/>
            <person name="Lutzoni F."/>
            <person name="Magnuson J."/>
            <person name="Mondo S."/>
            <person name="Nolan M."/>
            <person name="Ohm R."/>
            <person name="Pangilinan J."/>
            <person name="Park H.-J."/>
            <person name="Ramirez L."/>
            <person name="Alfaro M."/>
            <person name="Sun H."/>
            <person name="Tritt A."/>
            <person name="Yoshinaga Y."/>
            <person name="Zwiers L.-H."/>
            <person name="Turgeon B."/>
            <person name="Goodwin S."/>
            <person name="Spatafora J."/>
            <person name="Crous P."/>
            <person name="Grigoriev I."/>
        </authorList>
    </citation>
    <scope>NUCLEOTIDE SEQUENCE</scope>
    <source>
        <strain evidence="8">CBS 123094</strain>
    </source>
</reference>
<dbReference type="Gene3D" id="1.20.1070.10">
    <property type="entry name" value="Rhodopsin 7-helix transmembrane proteins"/>
    <property type="match status" value="1"/>
</dbReference>
<feature type="transmembrane region" description="Helical" evidence="6">
    <location>
        <begin position="31"/>
        <end position="53"/>
    </location>
</feature>
<evidence type="ECO:0000256" key="1">
    <source>
        <dbReference type="ARBA" id="ARBA00004141"/>
    </source>
</evidence>
<keyword evidence="9" id="KW-1185">Reference proteome</keyword>
<proteinExistence type="predicted"/>
<dbReference type="SUPFAM" id="SSF81321">
    <property type="entry name" value="Family A G protein-coupled receptor-like"/>
    <property type="match status" value="1"/>
</dbReference>
<feature type="transmembrane region" description="Helical" evidence="6">
    <location>
        <begin position="199"/>
        <end position="220"/>
    </location>
</feature>
<accession>A0A6A5WEE7</accession>
<feature type="compositionally biased region" description="Polar residues" evidence="5">
    <location>
        <begin position="378"/>
        <end position="387"/>
    </location>
</feature>
<feature type="transmembrane region" description="Helical" evidence="6">
    <location>
        <begin position="147"/>
        <end position="172"/>
    </location>
</feature>
<name>A0A6A5WEE7_9PLEO</name>
<dbReference type="PANTHER" id="PTHR23112:SF37">
    <property type="entry name" value="G PROTEIN-COUPLED RECEPTOR GPR1"/>
    <property type="match status" value="1"/>
</dbReference>
<feature type="transmembrane region" description="Helical" evidence="6">
    <location>
        <begin position="241"/>
        <end position="260"/>
    </location>
</feature>
<keyword evidence="2 6" id="KW-0812">Transmembrane</keyword>
<evidence type="ECO:0000256" key="5">
    <source>
        <dbReference type="SAM" id="MobiDB-lite"/>
    </source>
</evidence>
<dbReference type="InterPro" id="IPR017452">
    <property type="entry name" value="GPCR_Rhodpsn_7TM"/>
</dbReference>
<sequence length="440" mass="49213">MAALEARMLEKRDYFPFPNSLAPLTPVFKTGLIPITLFAMLSLISVTALLIFITHRLVSWRKHYKEYVGYNQYVILIYNLLLADLQQSIAFSISFNWLKIDAIYAPTAPCFIQAWFLHIGDVASGFFVLAIAIHTWLGVVKGYKIPYFWFCVWILLLWLLALVLTFMGPALYGNKFFTRAGGWCWISVDYENERLWLHYLWIFIFEFGTIVIYGHIFIHLRGRLRSVMNNDTSKLSRATKFMVMYPAVYVVLTLPIAVGRMVAMTGTELPDAFFIVAGTLLTSCGWIDALLYALTRRILVTNEISNHGAAYAFSHVTAITTNAARPGDDGYGLETINKEISTARTVTIVGGSNRISRIVEHGHRRGGRGFNREKSQRDLSPTGSQDSIIKPGPNAIGIVTETNIQVGPVGEDDAGTVTARLNSRNQSESGFSRGSTDSPV</sequence>
<comment type="subcellular location">
    <subcellularLocation>
        <location evidence="1">Membrane</location>
        <topology evidence="1">Multi-pass membrane protein</topology>
    </subcellularLocation>
</comment>
<dbReference type="OrthoDB" id="100006at2759"/>
<protein>
    <recommendedName>
        <fullName evidence="7">G-protein coupled receptors family 1 profile domain-containing protein</fullName>
    </recommendedName>
</protein>
<dbReference type="GO" id="GO:0005886">
    <property type="term" value="C:plasma membrane"/>
    <property type="evidence" value="ECO:0007669"/>
    <property type="project" value="TreeGrafter"/>
</dbReference>
<dbReference type="AlphaFoldDB" id="A0A6A5WEE7"/>
<dbReference type="InterPro" id="IPR022596">
    <property type="entry name" value="GPR1/2/3_C"/>
</dbReference>
<keyword evidence="3 6" id="KW-1133">Transmembrane helix</keyword>
<feature type="transmembrane region" description="Helical" evidence="6">
    <location>
        <begin position="272"/>
        <end position="294"/>
    </location>
</feature>
<dbReference type="GO" id="GO:0004930">
    <property type="term" value="F:G protein-coupled receptor activity"/>
    <property type="evidence" value="ECO:0007669"/>
    <property type="project" value="TreeGrafter"/>
</dbReference>
<dbReference type="Pfam" id="PF11970">
    <property type="entry name" value="GPR_Gpa2_C"/>
    <property type="match status" value="1"/>
</dbReference>
<feature type="transmembrane region" description="Helical" evidence="6">
    <location>
        <begin position="73"/>
        <end position="95"/>
    </location>
</feature>